<dbReference type="EMBL" id="CP036246">
    <property type="protein sequence ID" value="QEP40446.1"/>
    <property type="molecule type" value="Genomic_DNA"/>
</dbReference>
<reference evidence="2 3" key="2">
    <citation type="submission" date="2019-09" db="EMBL/GenBank/DDBJ databases">
        <title>Taxonomic note: a critical rebuttal of the proposed division of the genus Arcobacter into six genera, emended descriptions of Arcobacter anaerophilus and the genus Arcobacter, and an assessment of genus-level boundaries for Epsilonproteobacteria using in silico genomic comparator tools.</title>
        <authorList>
            <person name="On S.L.W."/>
            <person name="Miller W.G."/>
            <person name="Biggs P."/>
            <person name="Cornelius A."/>
            <person name="Vandamme P."/>
        </authorList>
    </citation>
    <scope>NUCLEOTIDE SEQUENCE [LARGE SCALE GENOMIC DNA]</scope>
    <source>
        <strain evidence="2 3">CCUG 56899</strain>
    </source>
</reference>
<evidence type="ECO:0000313" key="2">
    <source>
        <dbReference type="EMBL" id="QEP40446.1"/>
    </source>
</evidence>
<sequence length="544" mass="63143">MNKIDLLKNGELVNIEYEKTIVFIGANGSGKSRLGAWIENKNPKEVHRISAQRNLSFNQEISLKSFEKSQKFLYYGSDFQGQQPDYLDRYTSQAKSNQRWQSGKFTTGLLNDYNHLLSMLYSEQNLRNEILAKKVSENTGATITNDFKPSSNIEKLIDLWNKLLPHRQIEFFDQKILVKKESESYIGTELSDGERVIIYLIGQVLSVEPNFILIVDEPEIHIHKSILNPLWDELEKLRDDISIFYITHDLDFAKERFGSKRVWIKSFDGKETWDFDEIDFDNNEEFNQIHFEIMGSRKPVLFIEGEKGSLDYKLYSKLYDKYTIIPLKSCSAVIEMVSSYKKEWTLHNIQPIGIIDKDFRTENEIELLNNKGVYTIDVLEVENLFCLPKIAAEIYSILSIGGLHFDKSKEDILSEIQNIISTTFEGNLDKLIQNIIYKKTSDLLSKFPKPKHDEDFKSKYDDYINTIDVDNLISETISSLDALKNENDISKIICLIDNKGLVVKVSGIFGMHKERYISTVIKNIEKDEIKNVFFEYLPNIEDNL</sequence>
<dbReference type="PANTHER" id="PTHR43581:SF2">
    <property type="entry name" value="EXCINUCLEASE ATPASE SUBUNIT"/>
    <property type="match status" value="1"/>
</dbReference>
<feature type="domain" description="DUF4435" evidence="1">
    <location>
        <begin position="297"/>
        <end position="510"/>
    </location>
</feature>
<dbReference type="SUPFAM" id="SSF52540">
    <property type="entry name" value="P-loop containing nucleoside triphosphate hydrolases"/>
    <property type="match status" value="1"/>
</dbReference>
<protein>
    <submittedName>
        <fullName evidence="2">DUF4435 domain-containing protein</fullName>
    </submittedName>
</protein>
<dbReference type="Pfam" id="PF14491">
    <property type="entry name" value="DUF4435"/>
    <property type="match status" value="1"/>
</dbReference>
<dbReference type="PANTHER" id="PTHR43581">
    <property type="entry name" value="ATP/GTP PHOSPHATASE"/>
    <property type="match status" value="1"/>
</dbReference>
<dbReference type="KEGG" id="apoc:APORC_0837"/>
<dbReference type="Proteomes" id="UP000322644">
    <property type="component" value="Chromosome"/>
</dbReference>
<proteinExistence type="predicted"/>
<reference evidence="2 3" key="1">
    <citation type="submission" date="2019-09" db="EMBL/GenBank/DDBJ databases">
        <title>Complete genome sequencing of four Arcobacter species reveals a diverse suite of mobile elements.</title>
        <authorList>
            <person name="Miller W.G."/>
            <person name="Yee E."/>
            <person name="Bono J.L."/>
        </authorList>
    </citation>
    <scope>NUCLEOTIDE SEQUENCE [LARGE SCALE GENOMIC DNA]</scope>
    <source>
        <strain evidence="2 3">CCUG 56899</strain>
    </source>
</reference>
<accession>A0A5C2HBY9</accession>
<dbReference type="InterPro" id="IPR029492">
    <property type="entry name" value="DUF4435"/>
</dbReference>
<organism evidence="2 3">
    <name type="scientific">Arcobacter porcinus</name>
    <dbReference type="NCBI Taxonomy" id="1935204"/>
    <lineage>
        <taxon>Bacteria</taxon>
        <taxon>Pseudomonadati</taxon>
        <taxon>Campylobacterota</taxon>
        <taxon>Epsilonproteobacteria</taxon>
        <taxon>Campylobacterales</taxon>
        <taxon>Arcobacteraceae</taxon>
        <taxon>Arcobacter</taxon>
    </lineage>
</organism>
<dbReference type="Gene3D" id="3.40.50.300">
    <property type="entry name" value="P-loop containing nucleotide triphosphate hydrolases"/>
    <property type="match status" value="1"/>
</dbReference>
<dbReference type="InterPro" id="IPR027417">
    <property type="entry name" value="P-loop_NTPase"/>
</dbReference>
<gene>
    <name evidence="2" type="ORF">APORC_0837</name>
</gene>
<dbReference type="AlphaFoldDB" id="A0A5C2HBY9"/>
<name>A0A5C2HBY9_9BACT</name>
<dbReference type="InterPro" id="IPR051396">
    <property type="entry name" value="Bact_Antivir_Def_Nuclease"/>
</dbReference>
<evidence type="ECO:0000259" key="1">
    <source>
        <dbReference type="Pfam" id="PF14491"/>
    </source>
</evidence>
<dbReference type="RefSeq" id="WP_066388053.1">
    <property type="nucleotide sequence ID" value="NZ_CP036246.2"/>
</dbReference>
<evidence type="ECO:0000313" key="3">
    <source>
        <dbReference type="Proteomes" id="UP000322644"/>
    </source>
</evidence>